<proteinExistence type="predicted"/>
<sequence>MKTLIFVLLMICAVMGKNPSAPNGTTTEEPNSTPINEMNQTMLALKAIQKFAELVKSSSKEPSKFNNIVEHGFVFEKCLTSENATWIDVFNTTDVVLEVKGLWISDKVVRVNLQATREKSKVRDIVFDINSKTGKLIGGYIEGCQKRRWGSFISTPFLPISIFGPFNPLNFYKEVNKKGFEAFRWIGSVLAKS</sequence>
<evidence type="ECO:0000313" key="3">
    <source>
        <dbReference type="Proteomes" id="UP000230233"/>
    </source>
</evidence>
<organism evidence="2 3">
    <name type="scientific">Caenorhabditis nigoni</name>
    <dbReference type="NCBI Taxonomy" id="1611254"/>
    <lineage>
        <taxon>Eukaryota</taxon>
        <taxon>Metazoa</taxon>
        <taxon>Ecdysozoa</taxon>
        <taxon>Nematoda</taxon>
        <taxon>Chromadorea</taxon>
        <taxon>Rhabditida</taxon>
        <taxon>Rhabditina</taxon>
        <taxon>Rhabditomorpha</taxon>
        <taxon>Rhabditoidea</taxon>
        <taxon>Rhabditidae</taxon>
        <taxon>Peloderinae</taxon>
        <taxon>Caenorhabditis</taxon>
    </lineage>
</organism>
<keyword evidence="1" id="KW-0732">Signal</keyword>
<feature type="signal peptide" evidence="1">
    <location>
        <begin position="1"/>
        <end position="16"/>
    </location>
</feature>
<keyword evidence="3" id="KW-1185">Reference proteome</keyword>
<evidence type="ECO:0000313" key="2">
    <source>
        <dbReference type="EMBL" id="PIC21534.1"/>
    </source>
</evidence>
<dbReference type="Proteomes" id="UP000230233">
    <property type="component" value="Chromosome X"/>
</dbReference>
<comment type="caution">
    <text evidence="2">The sequence shown here is derived from an EMBL/GenBank/DDBJ whole genome shotgun (WGS) entry which is preliminary data.</text>
</comment>
<name>A0A2G5T2A4_9PELO</name>
<reference evidence="3" key="1">
    <citation type="submission" date="2017-10" db="EMBL/GenBank/DDBJ databases">
        <title>Rapid genome shrinkage in a self-fertile nematode reveals novel sperm competition proteins.</title>
        <authorList>
            <person name="Yin D."/>
            <person name="Schwarz E.M."/>
            <person name="Thomas C.G."/>
            <person name="Felde R.L."/>
            <person name="Korf I.F."/>
            <person name="Cutter A.D."/>
            <person name="Schartner C.M."/>
            <person name="Ralston E.J."/>
            <person name="Meyer B.J."/>
            <person name="Haag E.S."/>
        </authorList>
    </citation>
    <scope>NUCLEOTIDE SEQUENCE [LARGE SCALE GENOMIC DNA]</scope>
    <source>
        <strain evidence="3">JU1422</strain>
    </source>
</reference>
<gene>
    <name evidence="2" type="primary">Cnig_chr_X.g26331</name>
    <name evidence="2" type="ORF">B9Z55_026331</name>
</gene>
<dbReference type="AlphaFoldDB" id="A0A2G5T2A4"/>
<feature type="chain" id="PRO_5013915720" evidence="1">
    <location>
        <begin position="17"/>
        <end position="193"/>
    </location>
</feature>
<accession>A0A2G5T2A4</accession>
<dbReference type="EMBL" id="PDUG01000006">
    <property type="protein sequence ID" value="PIC21534.1"/>
    <property type="molecule type" value="Genomic_DNA"/>
</dbReference>
<evidence type="ECO:0000256" key="1">
    <source>
        <dbReference type="SAM" id="SignalP"/>
    </source>
</evidence>
<protein>
    <submittedName>
        <fullName evidence="2">Uncharacterized protein</fullName>
    </submittedName>
</protein>